<sequence length="171" mass="19529">MSILPILQFPDPRLRTEAKTVLCIDEQVHFLAQNMLATMYDANGIGLAATQVNTHERVVVIDVSETRDQPMVIINPEIVWASDNISKGTEGCLSLPGIYCDIERSEVVKIKYMDKYGKTQEIHADGLLAICIQHEMDHLTGKLIIDYLSPLKKERVQRKLSKQRNRRNKRK</sequence>
<proteinExistence type="inferred from homology"/>
<evidence type="ECO:0000256" key="3">
    <source>
        <dbReference type="ARBA" id="ARBA00022801"/>
    </source>
</evidence>
<comment type="cofactor">
    <cofactor evidence="6">
        <name>Fe(2+)</name>
        <dbReference type="ChEBI" id="CHEBI:29033"/>
    </cofactor>
    <text evidence="6">Binds 1 Fe(2+) ion.</text>
</comment>
<keyword evidence="4 6" id="KW-0648">Protein biosynthesis</keyword>
<evidence type="ECO:0000256" key="4">
    <source>
        <dbReference type="ARBA" id="ARBA00022917"/>
    </source>
</evidence>
<name>A0AAW7ZRE2_ENTAS</name>
<dbReference type="CDD" id="cd00487">
    <property type="entry name" value="Pep_deformylase"/>
    <property type="match status" value="1"/>
</dbReference>
<dbReference type="Proteomes" id="UP001176432">
    <property type="component" value="Unassembled WGS sequence"/>
</dbReference>
<dbReference type="EMBL" id="JAUPXB010000001">
    <property type="protein sequence ID" value="MDO7922151.1"/>
    <property type="molecule type" value="Genomic_DNA"/>
</dbReference>
<keyword evidence="3 6" id="KW-0378">Hydrolase</keyword>
<dbReference type="Gene3D" id="3.90.45.10">
    <property type="entry name" value="Peptide deformylase"/>
    <property type="match status" value="1"/>
</dbReference>
<dbReference type="PIRSF" id="PIRSF004749">
    <property type="entry name" value="Pep_def"/>
    <property type="match status" value="1"/>
</dbReference>
<dbReference type="Pfam" id="PF01327">
    <property type="entry name" value="Pep_deformylase"/>
    <property type="match status" value="1"/>
</dbReference>
<evidence type="ECO:0000256" key="2">
    <source>
        <dbReference type="ARBA" id="ARBA00022723"/>
    </source>
</evidence>
<comment type="similarity">
    <text evidence="1 6">Belongs to the polypeptide deformylase family.</text>
</comment>
<dbReference type="NCBIfam" id="TIGR00079">
    <property type="entry name" value="pept_deformyl"/>
    <property type="match status" value="1"/>
</dbReference>
<dbReference type="PRINTS" id="PR01576">
    <property type="entry name" value="PDEFORMYLASE"/>
</dbReference>
<keyword evidence="5 6" id="KW-0408">Iron</keyword>
<comment type="caution">
    <text evidence="7">The sequence shown here is derived from an EMBL/GenBank/DDBJ whole genome shotgun (WGS) entry which is preliminary data.</text>
</comment>
<evidence type="ECO:0000256" key="6">
    <source>
        <dbReference type="HAMAP-Rule" id="MF_00163"/>
    </source>
</evidence>
<dbReference type="FunFam" id="3.90.45.10:FF:000001">
    <property type="entry name" value="Peptide deformylase"/>
    <property type="match status" value="1"/>
</dbReference>
<dbReference type="AlphaFoldDB" id="A0AAW7ZRE2"/>
<comment type="function">
    <text evidence="6">Removes the formyl group from the N-terminal Met of newly synthesized proteins. Requires at least a dipeptide for an efficient rate of reaction. N-terminal L-methionine is a prerequisite for activity but the enzyme has broad specificity at other positions.</text>
</comment>
<organism evidence="7 8">
    <name type="scientific">Enterobacter asburiae</name>
    <dbReference type="NCBI Taxonomy" id="61645"/>
    <lineage>
        <taxon>Bacteria</taxon>
        <taxon>Pseudomonadati</taxon>
        <taxon>Pseudomonadota</taxon>
        <taxon>Gammaproteobacteria</taxon>
        <taxon>Enterobacterales</taxon>
        <taxon>Enterobacteriaceae</taxon>
        <taxon>Enterobacter</taxon>
        <taxon>Enterobacter cloacae complex</taxon>
    </lineage>
</organism>
<dbReference type="PANTHER" id="PTHR10458:SF22">
    <property type="entry name" value="PEPTIDE DEFORMYLASE"/>
    <property type="match status" value="1"/>
</dbReference>
<feature type="active site" evidence="6">
    <location>
        <position position="135"/>
    </location>
</feature>
<protein>
    <recommendedName>
        <fullName evidence="6">Peptide deformylase</fullName>
        <shortName evidence="6">PDF</shortName>
        <ecNumber evidence="6">3.5.1.88</ecNumber>
    </recommendedName>
    <alternativeName>
        <fullName evidence="6">Polypeptide deformylase</fullName>
    </alternativeName>
</protein>
<dbReference type="InterPro" id="IPR023635">
    <property type="entry name" value="Peptide_deformylase"/>
</dbReference>
<reference evidence="7" key="1">
    <citation type="submission" date="2023-07" db="EMBL/GenBank/DDBJ databases">
        <title>Isolates cultured from stool samples of acute diarrhea patients.</title>
        <authorList>
            <person name="Jiang S."/>
        </authorList>
    </citation>
    <scope>NUCLEOTIDE SEQUENCE</scope>
    <source>
        <strain evidence="7">L4424</strain>
    </source>
</reference>
<feature type="binding site" evidence="6">
    <location>
        <position position="138"/>
    </location>
    <ligand>
        <name>Fe cation</name>
        <dbReference type="ChEBI" id="CHEBI:24875"/>
    </ligand>
</feature>
<dbReference type="GO" id="GO:0006412">
    <property type="term" value="P:translation"/>
    <property type="evidence" value="ECO:0007669"/>
    <property type="project" value="UniProtKB-UniRule"/>
</dbReference>
<dbReference type="InterPro" id="IPR036821">
    <property type="entry name" value="Peptide_deformylase_sf"/>
</dbReference>
<evidence type="ECO:0000313" key="8">
    <source>
        <dbReference type="Proteomes" id="UP001176432"/>
    </source>
</evidence>
<keyword evidence="2 6" id="KW-0479">Metal-binding</keyword>
<feature type="binding site" evidence="6">
    <location>
        <position position="134"/>
    </location>
    <ligand>
        <name>Fe cation</name>
        <dbReference type="ChEBI" id="CHEBI:24875"/>
    </ligand>
</feature>
<accession>A0AAW7ZRE2</accession>
<dbReference type="PANTHER" id="PTHR10458">
    <property type="entry name" value="PEPTIDE DEFORMYLASE"/>
    <property type="match status" value="1"/>
</dbReference>
<evidence type="ECO:0000256" key="5">
    <source>
        <dbReference type="ARBA" id="ARBA00023004"/>
    </source>
</evidence>
<dbReference type="NCBIfam" id="NF001159">
    <property type="entry name" value="PRK00150.1-3"/>
    <property type="match status" value="1"/>
</dbReference>
<dbReference type="SUPFAM" id="SSF56420">
    <property type="entry name" value="Peptide deformylase"/>
    <property type="match status" value="1"/>
</dbReference>
<evidence type="ECO:0000313" key="7">
    <source>
        <dbReference type="EMBL" id="MDO7922151.1"/>
    </source>
</evidence>
<dbReference type="GO" id="GO:0042586">
    <property type="term" value="F:peptide deformylase activity"/>
    <property type="evidence" value="ECO:0007669"/>
    <property type="project" value="UniProtKB-UniRule"/>
</dbReference>
<dbReference type="HAMAP" id="MF_00163">
    <property type="entry name" value="Pep_deformylase"/>
    <property type="match status" value="1"/>
</dbReference>
<evidence type="ECO:0000256" key="1">
    <source>
        <dbReference type="ARBA" id="ARBA00010759"/>
    </source>
</evidence>
<comment type="catalytic activity">
    <reaction evidence="6">
        <text>N-terminal N-formyl-L-methionyl-[peptide] + H2O = N-terminal L-methionyl-[peptide] + formate</text>
        <dbReference type="Rhea" id="RHEA:24420"/>
        <dbReference type="Rhea" id="RHEA-COMP:10639"/>
        <dbReference type="Rhea" id="RHEA-COMP:10640"/>
        <dbReference type="ChEBI" id="CHEBI:15377"/>
        <dbReference type="ChEBI" id="CHEBI:15740"/>
        <dbReference type="ChEBI" id="CHEBI:49298"/>
        <dbReference type="ChEBI" id="CHEBI:64731"/>
        <dbReference type="EC" id="3.5.1.88"/>
    </reaction>
</comment>
<gene>
    <name evidence="6 7" type="primary">def</name>
    <name evidence="7" type="ORF">Q5934_11635</name>
</gene>
<dbReference type="EC" id="3.5.1.88" evidence="6"/>
<dbReference type="RefSeq" id="WP_023336657.1">
    <property type="nucleotide sequence ID" value="NZ_CP034336.1"/>
</dbReference>
<feature type="binding site" evidence="6">
    <location>
        <position position="92"/>
    </location>
    <ligand>
        <name>Fe cation</name>
        <dbReference type="ChEBI" id="CHEBI:24875"/>
    </ligand>
</feature>
<dbReference type="GO" id="GO:0046872">
    <property type="term" value="F:metal ion binding"/>
    <property type="evidence" value="ECO:0007669"/>
    <property type="project" value="UniProtKB-KW"/>
</dbReference>